<accession>A0A2X0MMQ1</accession>
<name>A0A2X0MMQ1_9BASI</name>
<organism evidence="2 3">
    <name type="scientific">Microbotryum silenes-dioicae</name>
    <dbReference type="NCBI Taxonomy" id="796604"/>
    <lineage>
        <taxon>Eukaryota</taxon>
        <taxon>Fungi</taxon>
        <taxon>Dikarya</taxon>
        <taxon>Basidiomycota</taxon>
        <taxon>Pucciniomycotina</taxon>
        <taxon>Microbotryomycetes</taxon>
        <taxon>Microbotryales</taxon>
        <taxon>Microbotryaceae</taxon>
        <taxon>Microbotryum</taxon>
    </lineage>
</organism>
<gene>
    <name evidence="2" type="primary">BQ5605_C021g09269</name>
    <name evidence="2" type="ORF">BQ5605_C021G09269</name>
</gene>
<feature type="compositionally biased region" description="Basic and acidic residues" evidence="1">
    <location>
        <begin position="92"/>
        <end position="101"/>
    </location>
</feature>
<feature type="region of interest" description="Disordered" evidence="1">
    <location>
        <begin position="71"/>
        <end position="101"/>
    </location>
</feature>
<dbReference type="Proteomes" id="UP000249464">
    <property type="component" value="Unassembled WGS sequence"/>
</dbReference>
<reference evidence="2 3" key="1">
    <citation type="submission" date="2016-11" db="EMBL/GenBank/DDBJ databases">
        <authorList>
            <person name="Jaros S."/>
            <person name="Januszkiewicz K."/>
            <person name="Wedrychowicz H."/>
        </authorList>
    </citation>
    <scope>NUCLEOTIDE SEQUENCE [LARGE SCALE GENOMIC DNA]</scope>
</reference>
<evidence type="ECO:0000313" key="3">
    <source>
        <dbReference type="Proteomes" id="UP000249464"/>
    </source>
</evidence>
<evidence type="ECO:0000313" key="2">
    <source>
        <dbReference type="EMBL" id="SGZ20370.1"/>
    </source>
</evidence>
<evidence type="ECO:0000256" key="1">
    <source>
        <dbReference type="SAM" id="MobiDB-lite"/>
    </source>
</evidence>
<dbReference type="EMBL" id="FQNC01000083">
    <property type="protein sequence ID" value="SGZ20370.1"/>
    <property type="molecule type" value="Genomic_DNA"/>
</dbReference>
<sequence length="101" mass="10958">MCLEATCENCNQLTCGASPQRACSTKRASLLTTYECLDFPYRWPGYVHRWGCGGHIASVMDKIPDGKQCKCDQPGGPGAKPRKPSTAPAGKVDVHYKGPQE</sequence>
<protein>
    <submittedName>
        <fullName evidence="2">BQ5605_C021g09269 protein</fullName>
    </submittedName>
</protein>
<keyword evidence="3" id="KW-1185">Reference proteome</keyword>
<proteinExistence type="predicted"/>
<dbReference type="AlphaFoldDB" id="A0A2X0MMQ1"/>